<dbReference type="EMBL" id="JBGOGF010000002">
    <property type="protein sequence ID" value="MFA1770532.1"/>
    <property type="molecule type" value="Genomic_DNA"/>
</dbReference>
<comment type="caution">
    <text evidence="7">The sequence shown here is derived from an EMBL/GenBank/DDBJ whole genome shotgun (WGS) entry which is preliminary data.</text>
</comment>
<dbReference type="InterPro" id="IPR003594">
    <property type="entry name" value="HATPase_dom"/>
</dbReference>
<comment type="catalytic activity">
    <reaction evidence="1">
        <text>ATP + protein L-histidine = ADP + protein N-phospho-L-histidine.</text>
        <dbReference type="EC" id="2.7.13.3"/>
    </reaction>
</comment>
<dbReference type="PANTHER" id="PTHR42878:SF15">
    <property type="entry name" value="BACTERIOPHYTOCHROME"/>
    <property type="match status" value="1"/>
</dbReference>
<evidence type="ECO:0000256" key="1">
    <source>
        <dbReference type="ARBA" id="ARBA00000085"/>
    </source>
</evidence>
<reference evidence="7 9" key="2">
    <citation type="submission" date="2019-09" db="EMBL/GenBank/DDBJ databases">
        <title>A bacterium isolated from glacier soil.</title>
        <authorList>
            <person name="Liu Q."/>
        </authorList>
    </citation>
    <scope>NUCLEOTIDE SEQUENCE [LARGE SCALE GENOMIC DNA]</scope>
    <source>
        <strain evidence="7 9">MDT1-10-3</strain>
    </source>
</reference>
<dbReference type="SUPFAM" id="SSF47384">
    <property type="entry name" value="Homodimeric domain of signal transducing histidine kinase"/>
    <property type="match status" value="1"/>
</dbReference>
<dbReference type="GO" id="GO:0000155">
    <property type="term" value="F:phosphorelay sensor kinase activity"/>
    <property type="evidence" value="ECO:0007669"/>
    <property type="project" value="InterPro"/>
</dbReference>
<evidence type="ECO:0000256" key="3">
    <source>
        <dbReference type="ARBA" id="ARBA00022553"/>
    </source>
</evidence>
<dbReference type="Proteomes" id="UP000323866">
    <property type="component" value="Unassembled WGS sequence"/>
</dbReference>
<gene>
    <name evidence="8" type="ORF">ACD591_04455</name>
    <name evidence="7" type="ORF">FOE74_10515</name>
</gene>
<dbReference type="Proteomes" id="UP001570846">
    <property type="component" value="Unassembled WGS sequence"/>
</dbReference>
<evidence type="ECO:0000256" key="5">
    <source>
        <dbReference type="ARBA" id="ARBA00022777"/>
    </source>
</evidence>
<dbReference type="InterPro" id="IPR050351">
    <property type="entry name" value="BphY/WalK/GraS-like"/>
</dbReference>
<proteinExistence type="predicted"/>
<keyword evidence="8" id="KW-0547">Nucleotide-binding</keyword>
<dbReference type="GO" id="GO:0005524">
    <property type="term" value="F:ATP binding"/>
    <property type="evidence" value="ECO:0007669"/>
    <property type="project" value="UniProtKB-KW"/>
</dbReference>
<dbReference type="InterPro" id="IPR036890">
    <property type="entry name" value="HATPase_C_sf"/>
</dbReference>
<dbReference type="PROSITE" id="PS50109">
    <property type="entry name" value="HIS_KIN"/>
    <property type="match status" value="1"/>
</dbReference>
<dbReference type="Gene3D" id="1.10.287.130">
    <property type="match status" value="1"/>
</dbReference>
<name>A0A5M8QHB2_9BACT</name>
<dbReference type="PRINTS" id="PR00344">
    <property type="entry name" value="BCTRLSENSOR"/>
</dbReference>
<protein>
    <recommendedName>
        <fullName evidence="2">histidine kinase</fullName>
        <ecNumber evidence="2">2.7.13.3</ecNumber>
    </recommendedName>
</protein>
<dbReference type="SMART" id="SM00387">
    <property type="entry name" value="HATPase_c"/>
    <property type="match status" value="1"/>
</dbReference>
<dbReference type="Gene3D" id="3.30.565.10">
    <property type="entry name" value="Histidine kinase-like ATPase, C-terminal domain"/>
    <property type="match status" value="1"/>
</dbReference>
<dbReference type="InterPro" id="IPR004358">
    <property type="entry name" value="Sig_transdc_His_kin-like_C"/>
</dbReference>
<evidence type="ECO:0000313" key="10">
    <source>
        <dbReference type="Proteomes" id="UP001570846"/>
    </source>
</evidence>
<dbReference type="AlphaFoldDB" id="A0A5M8QHB2"/>
<sequence>MNSQDPSCQQQLEALKEEYEEFAYIVSHDLKAPLRAIHNLSAWIREDLGEGLDPDIQNNIHLLQHRTERLERMINGLLLFSRVPRYDLEVREVNVENLVTQWVADQGPDVPAKVHTAHLPTFTTYARKLETVLHHLLQNALKFNTQDTPEVWVEAAEQESQYVFTVKDNGIGIPPDSHSKVFKIFYSVQPKEQQENLGVGLSISRKIIQFVGGSISLESEAGQGATFTFTWPKTVKEPAL</sequence>
<keyword evidence="10" id="KW-1185">Reference proteome</keyword>
<organism evidence="7 9">
    <name type="scientific">Rufibacter glacialis</name>
    <dbReference type="NCBI Taxonomy" id="1259555"/>
    <lineage>
        <taxon>Bacteria</taxon>
        <taxon>Pseudomonadati</taxon>
        <taxon>Bacteroidota</taxon>
        <taxon>Cytophagia</taxon>
        <taxon>Cytophagales</taxon>
        <taxon>Hymenobacteraceae</taxon>
        <taxon>Rufibacter</taxon>
    </lineage>
</organism>
<dbReference type="InterPro" id="IPR005467">
    <property type="entry name" value="His_kinase_dom"/>
</dbReference>
<feature type="domain" description="Histidine kinase" evidence="6">
    <location>
        <begin position="25"/>
        <end position="235"/>
    </location>
</feature>
<dbReference type="EMBL" id="VKKZ01000020">
    <property type="protein sequence ID" value="KAA6434608.1"/>
    <property type="molecule type" value="Genomic_DNA"/>
</dbReference>
<reference evidence="8 10" key="3">
    <citation type="submission" date="2024-08" db="EMBL/GenBank/DDBJ databases">
        <authorList>
            <person name="Wei W."/>
        </authorList>
    </citation>
    <scope>NUCLEOTIDE SEQUENCE [LARGE SCALE GENOMIC DNA]</scope>
    <source>
        <strain evidence="8 10">XU2</strain>
    </source>
</reference>
<dbReference type="Pfam" id="PF02518">
    <property type="entry name" value="HATPase_c"/>
    <property type="match status" value="1"/>
</dbReference>
<keyword evidence="3" id="KW-0597">Phosphoprotein</keyword>
<evidence type="ECO:0000313" key="7">
    <source>
        <dbReference type="EMBL" id="KAA6434608.1"/>
    </source>
</evidence>
<dbReference type="GO" id="GO:0007234">
    <property type="term" value="P:osmosensory signaling via phosphorelay pathway"/>
    <property type="evidence" value="ECO:0007669"/>
    <property type="project" value="TreeGrafter"/>
</dbReference>
<evidence type="ECO:0000256" key="4">
    <source>
        <dbReference type="ARBA" id="ARBA00022679"/>
    </source>
</evidence>
<dbReference type="OrthoDB" id="9766459at2"/>
<dbReference type="Pfam" id="PF00512">
    <property type="entry name" value="HisKA"/>
    <property type="match status" value="1"/>
</dbReference>
<dbReference type="InterPro" id="IPR036097">
    <property type="entry name" value="HisK_dim/P_sf"/>
</dbReference>
<evidence type="ECO:0000313" key="9">
    <source>
        <dbReference type="Proteomes" id="UP000323866"/>
    </source>
</evidence>
<dbReference type="CDD" id="cd00082">
    <property type="entry name" value="HisKA"/>
    <property type="match status" value="1"/>
</dbReference>
<keyword evidence="4" id="KW-0808">Transferase</keyword>
<reference evidence="7 9" key="1">
    <citation type="submission" date="2019-07" db="EMBL/GenBank/DDBJ databases">
        <authorList>
            <person name="Qu J.-H."/>
        </authorList>
    </citation>
    <scope>NUCLEOTIDE SEQUENCE [LARGE SCALE GENOMIC DNA]</scope>
    <source>
        <strain evidence="7 9">MDT1-10-3</strain>
    </source>
</reference>
<evidence type="ECO:0000259" key="6">
    <source>
        <dbReference type="PROSITE" id="PS50109"/>
    </source>
</evidence>
<evidence type="ECO:0000256" key="2">
    <source>
        <dbReference type="ARBA" id="ARBA00012438"/>
    </source>
</evidence>
<dbReference type="InterPro" id="IPR003661">
    <property type="entry name" value="HisK_dim/P_dom"/>
</dbReference>
<dbReference type="GO" id="GO:0000156">
    <property type="term" value="F:phosphorelay response regulator activity"/>
    <property type="evidence" value="ECO:0007669"/>
    <property type="project" value="TreeGrafter"/>
</dbReference>
<keyword evidence="8" id="KW-0067">ATP-binding</keyword>
<dbReference type="RefSeq" id="WP_149098551.1">
    <property type="nucleotide sequence ID" value="NZ_BMMG01000003.1"/>
</dbReference>
<dbReference type="SMART" id="SM00388">
    <property type="entry name" value="HisKA"/>
    <property type="match status" value="1"/>
</dbReference>
<accession>A0A5M8QHB2</accession>
<keyword evidence="5 7" id="KW-0418">Kinase</keyword>
<dbReference type="SUPFAM" id="SSF55874">
    <property type="entry name" value="ATPase domain of HSP90 chaperone/DNA topoisomerase II/histidine kinase"/>
    <property type="match status" value="1"/>
</dbReference>
<dbReference type="GO" id="GO:0030295">
    <property type="term" value="F:protein kinase activator activity"/>
    <property type="evidence" value="ECO:0007669"/>
    <property type="project" value="TreeGrafter"/>
</dbReference>
<dbReference type="PANTHER" id="PTHR42878">
    <property type="entry name" value="TWO-COMPONENT HISTIDINE KINASE"/>
    <property type="match status" value="1"/>
</dbReference>
<dbReference type="EC" id="2.7.13.3" evidence="2"/>
<evidence type="ECO:0000313" key="8">
    <source>
        <dbReference type="EMBL" id="MFA1770532.1"/>
    </source>
</evidence>